<keyword evidence="2" id="KW-1185">Reference proteome</keyword>
<dbReference type="Gene3D" id="3.30.420.40">
    <property type="match status" value="3"/>
</dbReference>
<evidence type="ECO:0000313" key="2">
    <source>
        <dbReference type="Proteomes" id="UP001314170"/>
    </source>
</evidence>
<dbReference type="AlphaFoldDB" id="A0AAV1SXG9"/>
<protein>
    <recommendedName>
        <fullName evidence="3">Actin</fullName>
    </recommendedName>
</protein>
<dbReference type="InterPro" id="IPR004000">
    <property type="entry name" value="Actin"/>
</dbReference>
<accession>A0AAV1SXG9</accession>
<evidence type="ECO:0000313" key="1">
    <source>
        <dbReference type="EMBL" id="CAK7357533.1"/>
    </source>
</evidence>
<dbReference type="SUPFAM" id="SSF53067">
    <property type="entry name" value="Actin-like ATPase domain"/>
    <property type="match status" value="2"/>
</dbReference>
<organism evidence="1 2">
    <name type="scientific">Dovyalis caffra</name>
    <dbReference type="NCBI Taxonomy" id="77055"/>
    <lineage>
        <taxon>Eukaryota</taxon>
        <taxon>Viridiplantae</taxon>
        <taxon>Streptophyta</taxon>
        <taxon>Embryophyta</taxon>
        <taxon>Tracheophyta</taxon>
        <taxon>Spermatophyta</taxon>
        <taxon>Magnoliopsida</taxon>
        <taxon>eudicotyledons</taxon>
        <taxon>Gunneridae</taxon>
        <taxon>Pentapetalae</taxon>
        <taxon>rosids</taxon>
        <taxon>fabids</taxon>
        <taxon>Malpighiales</taxon>
        <taxon>Salicaceae</taxon>
        <taxon>Flacourtieae</taxon>
        <taxon>Dovyalis</taxon>
    </lineage>
</organism>
<sequence length="130" mass="14282">MFETFNVLAMYVAIEAELSLYASGHTTGIVLDSGDGFKSVHPFTITAGREIVHDFKGKLAYLALGYEQELETAKILFQPSLISMEAPGIHKITCKLIIKCDVDVRKDLYGNIVLSGGCTMFHGIANLIRK</sequence>
<dbReference type="PANTHER" id="PTHR11937">
    <property type="entry name" value="ACTIN"/>
    <property type="match status" value="1"/>
</dbReference>
<gene>
    <name evidence="1" type="ORF">DCAF_LOCUS27822</name>
</gene>
<dbReference type="Proteomes" id="UP001314170">
    <property type="component" value="Unassembled WGS sequence"/>
</dbReference>
<dbReference type="EMBL" id="CAWUPB010001199">
    <property type="protein sequence ID" value="CAK7357533.1"/>
    <property type="molecule type" value="Genomic_DNA"/>
</dbReference>
<proteinExistence type="predicted"/>
<name>A0AAV1SXG9_9ROSI</name>
<dbReference type="InterPro" id="IPR043129">
    <property type="entry name" value="ATPase_NBD"/>
</dbReference>
<evidence type="ECO:0008006" key="3">
    <source>
        <dbReference type="Google" id="ProtNLM"/>
    </source>
</evidence>
<dbReference type="Pfam" id="PF00022">
    <property type="entry name" value="Actin"/>
    <property type="match status" value="2"/>
</dbReference>
<comment type="caution">
    <text evidence="1">The sequence shown here is derived from an EMBL/GenBank/DDBJ whole genome shotgun (WGS) entry which is preliminary data.</text>
</comment>
<reference evidence="1 2" key="1">
    <citation type="submission" date="2024-01" db="EMBL/GenBank/DDBJ databases">
        <authorList>
            <person name="Waweru B."/>
        </authorList>
    </citation>
    <scope>NUCLEOTIDE SEQUENCE [LARGE SCALE GENOMIC DNA]</scope>
</reference>
<dbReference type="Gene3D" id="3.90.640.10">
    <property type="entry name" value="Actin, Chain A, domain 4"/>
    <property type="match status" value="1"/>
</dbReference>